<evidence type="ECO:0000313" key="3">
    <source>
        <dbReference type="Proteomes" id="UP000226431"/>
    </source>
</evidence>
<dbReference type="STRING" id="2004952.A0A2C5Z8I2"/>
<dbReference type="Pfam" id="PF20241">
    <property type="entry name" value="DUF6598"/>
    <property type="match status" value="1"/>
</dbReference>
<organism evidence="2 3">
    <name type="scientific">Ophiocordyceps camponoti-rufipedis</name>
    <dbReference type="NCBI Taxonomy" id="2004952"/>
    <lineage>
        <taxon>Eukaryota</taxon>
        <taxon>Fungi</taxon>
        <taxon>Dikarya</taxon>
        <taxon>Ascomycota</taxon>
        <taxon>Pezizomycotina</taxon>
        <taxon>Sordariomycetes</taxon>
        <taxon>Hypocreomycetidae</taxon>
        <taxon>Hypocreales</taxon>
        <taxon>Ophiocordycipitaceae</taxon>
        <taxon>Ophiocordyceps</taxon>
    </lineage>
</organism>
<dbReference type="InterPro" id="IPR046533">
    <property type="entry name" value="DUF6598"/>
</dbReference>
<accession>A0A2C5Z8I2</accession>
<feature type="domain" description="DUF6598" evidence="1">
    <location>
        <begin position="22"/>
        <end position="223"/>
    </location>
</feature>
<dbReference type="EMBL" id="NJES01000214">
    <property type="protein sequence ID" value="PHH75481.1"/>
    <property type="molecule type" value="Genomic_DNA"/>
</dbReference>
<protein>
    <recommendedName>
        <fullName evidence="1">DUF6598 domain-containing protein</fullName>
    </recommendedName>
</protein>
<name>A0A2C5Z8I2_9HYPO</name>
<gene>
    <name evidence="2" type="ORF">CDD80_2351</name>
</gene>
<proteinExistence type="predicted"/>
<evidence type="ECO:0000313" key="2">
    <source>
        <dbReference type="EMBL" id="PHH75481.1"/>
    </source>
</evidence>
<evidence type="ECO:0000259" key="1">
    <source>
        <dbReference type="Pfam" id="PF20241"/>
    </source>
</evidence>
<dbReference type="AlphaFoldDB" id="A0A2C5Z8I2"/>
<sequence length="256" mass="28306">MRKELAQYAKDKGQGRPLAWVNSITIDNIDGESPGNLFGKVTARDRYGDIVLYDKPSSEAENITPGDYIPGLNLTARVIEASQPFSVELDLLDWDRISPNDQISKGGFEWQPSQGYDMIKETPVSGPNGLATVRWTVLQNARSATISVFLIKGGDVDAWGDGSFSTDGRSRIFYYRESNNYAKIPTSDQIPFAEAKVPVIVGSTLRVHIKLSAFTSSGKDEVVSGSLTFNATTRNWWDKQTIKGVNGDVRVDFTWD</sequence>
<dbReference type="Proteomes" id="UP000226431">
    <property type="component" value="Unassembled WGS sequence"/>
</dbReference>
<dbReference type="OrthoDB" id="4927890at2759"/>
<comment type="caution">
    <text evidence="2">The sequence shown here is derived from an EMBL/GenBank/DDBJ whole genome shotgun (WGS) entry which is preliminary data.</text>
</comment>
<keyword evidence="3" id="KW-1185">Reference proteome</keyword>
<reference evidence="2 3" key="1">
    <citation type="submission" date="2017-06" db="EMBL/GenBank/DDBJ databases">
        <title>Ant-infecting Ophiocordyceps genomes reveal a high diversity of potential behavioral manipulation genes and a possible major role for enterotoxins.</title>
        <authorList>
            <person name="De Bekker C."/>
            <person name="Evans H.C."/>
            <person name="Brachmann A."/>
            <person name="Hughes D.P."/>
        </authorList>
    </citation>
    <scope>NUCLEOTIDE SEQUENCE [LARGE SCALE GENOMIC DNA]</scope>
    <source>
        <strain evidence="2 3">Map16</strain>
    </source>
</reference>